<dbReference type="InterPro" id="IPR036259">
    <property type="entry name" value="MFS_trans_sf"/>
</dbReference>
<name>I2N9C8_STRT9</name>
<organism evidence="1 2">
    <name type="scientific">Streptomyces tsukubensis (strain DSM 42081 / NBRC 108919 / NRRL 18488 / 9993)</name>
    <dbReference type="NCBI Taxonomy" id="1114943"/>
    <lineage>
        <taxon>Bacteria</taxon>
        <taxon>Bacillati</taxon>
        <taxon>Actinomycetota</taxon>
        <taxon>Actinomycetes</taxon>
        <taxon>Kitasatosporales</taxon>
        <taxon>Streptomycetaceae</taxon>
        <taxon>Streptomyces</taxon>
    </lineage>
</organism>
<dbReference type="PANTHER" id="PTHR23542">
    <property type="match status" value="1"/>
</dbReference>
<dbReference type="Gene3D" id="1.20.1250.20">
    <property type="entry name" value="MFS general substrate transporter like domains"/>
    <property type="match status" value="1"/>
</dbReference>
<keyword evidence="2" id="KW-1185">Reference proteome</keyword>
<protein>
    <submittedName>
        <fullName evidence="1">MFS transporter</fullName>
    </submittedName>
</protein>
<evidence type="ECO:0000313" key="2">
    <source>
        <dbReference type="Proteomes" id="UP000005940"/>
    </source>
</evidence>
<dbReference type="AlphaFoldDB" id="I2N9C8"/>
<accession>I2N9C8</accession>
<dbReference type="RefSeq" id="WP_006345498.1">
    <property type="nucleotide sequence ID" value="NZ_CP029159.1"/>
</dbReference>
<dbReference type="SUPFAM" id="SSF103473">
    <property type="entry name" value="MFS general substrate transporter"/>
    <property type="match status" value="1"/>
</dbReference>
<dbReference type="PANTHER" id="PTHR23542:SF1">
    <property type="entry name" value="MAJOR FACILITATOR SUPERFAMILY (MFS) PROFILE DOMAIN-CONTAINING PROTEIN"/>
    <property type="match status" value="1"/>
</dbReference>
<reference evidence="1 2" key="1">
    <citation type="journal article" date="2012" name="J. Bacteriol.">
        <title>Draft genome of Streptomyces tsukubaensis NRRL 18488, the producer of the clinically important immunosuppressant tacrolimus (FK506).</title>
        <authorList>
            <person name="Barreiro C."/>
            <person name="Prieto C."/>
            <person name="Sola-Landa A."/>
            <person name="Solera E."/>
            <person name="Martinez-Castro M."/>
            <person name="Perez-Redondo R."/>
            <person name="Garcia-Estrada C."/>
            <person name="Aparicio J.F."/>
            <person name="Fernandez-Martinez L.T."/>
            <person name="Santos-Aberturas J."/>
            <person name="Salehi-Najafabadi Z."/>
            <person name="Rodriguez-Garcia A."/>
            <person name="Tauch A."/>
            <person name="Martin J.F."/>
        </authorList>
    </citation>
    <scope>NUCLEOTIDE SEQUENCE [LARGE SCALE GENOMIC DNA]</scope>
    <source>
        <strain evidence="2">DSM 42081 / NBRC 108919 / NRRL 18488 / 9993</strain>
    </source>
</reference>
<proteinExistence type="predicted"/>
<gene>
    <name evidence="1" type="ORF">STSU_004700</name>
</gene>
<dbReference type="Proteomes" id="UP000005940">
    <property type="component" value="Chromosome"/>
</dbReference>
<dbReference type="EMBL" id="CP029159">
    <property type="protein sequence ID" value="QKM66562.1"/>
    <property type="molecule type" value="Genomic_DNA"/>
</dbReference>
<evidence type="ECO:0000313" key="1">
    <source>
        <dbReference type="EMBL" id="QKM66562.1"/>
    </source>
</evidence>
<sequence>MPPYPQVTGYRTLLTNSRVGWWLVATVGTRLAVCTIPLGVVFAAEEHTGSYAWGAVIACAFAGGEAIGAPRMGARFQHRPLRRELAGVSVIHAVALASMVVTLSLGMPLAAAALAAVGGAAASGTFGGLRTLIVRLVPGSREKALALDVIVNQLCQIAGPALAAAVAVAWTADVPLLIVCGGLLIAAASAVKLPDSLSAGEHGAGGSGGRARPPTSAVIRAIWPSLVVATLVLMLQAVLEVALPGIIGDRDGPPAWAGLALSGLAVTSIVGSFLYGLRRWRGRPHHHTLVLSGVFALIVTAVGLTASPVMTVVLVTGCGFFHAAATTSRSLTVTEVLPAEDWPVGFSLLYSWGAVGFTVASGISALFLAAGNADVLLIAFGVIVLVGSALTWWFERITLTAGAGRESAAEVRT</sequence>